<dbReference type="Gene3D" id="1.20.1600.10">
    <property type="entry name" value="Outer membrane efflux proteins (OEP)"/>
    <property type="match status" value="1"/>
</dbReference>
<organism evidence="9 10">
    <name type="scientific">Desulfosarcina alkanivorans</name>
    <dbReference type="NCBI Taxonomy" id="571177"/>
    <lineage>
        <taxon>Bacteria</taxon>
        <taxon>Pseudomonadati</taxon>
        <taxon>Thermodesulfobacteriota</taxon>
        <taxon>Desulfobacteria</taxon>
        <taxon>Desulfobacterales</taxon>
        <taxon>Desulfosarcinaceae</taxon>
        <taxon>Desulfosarcina</taxon>
    </lineage>
</organism>
<gene>
    <name evidence="9" type="ORF">DSCA_36330</name>
</gene>
<dbReference type="InterPro" id="IPR051906">
    <property type="entry name" value="TolC-like"/>
</dbReference>
<feature type="coiled-coil region" evidence="8">
    <location>
        <begin position="271"/>
        <end position="316"/>
    </location>
</feature>
<sequence length="355" mass="39644">MDRDSLISSVGLVYPIYMGGKRTAMSKQASTGVNIAKEAARKTDLQIVLNTKKLYYGAVLATSLHKLGRETLDRLNVLLELTEMLYKTGTGTVMKTDFLRTQVIVTTIRSSVALLASNEELAKAALSNAIGLSWREHVVPAANEIPFVPFNVELDELISNAYQFNPEWSKLKLALEAAEAGIKEARSGYFPTIALNGNLSRIDNSYDAGIMSDKNIKSWNIGISMQLPLFRGFRTKNEIREATARFEKKKQEKLYFKEGLGLLVKDTFLQLARAQEQVMATGESLASARENRKLNVRAYQNELAETKEVIEAQLLEPFISAQYLKARHDHAVSRSRLDFIIGNEILEPLRQGAAK</sequence>
<accession>A0A5K7YMP5</accession>
<name>A0A5K7YMP5_9BACT</name>
<evidence type="ECO:0000256" key="5">
    <source>
        <dbReference type="ARBA" id="ARBA00022692"/>
    </source>
</evidence>
<dbReference type="GO" id="GO:0015288">
    <property type="term" value="F:porin activity"/>
    <property type="evidence" value="ECO:0007669"/>
    <property type="project" value="TreeGrafter"/>
</dbReference>
<dbReference type="GO" id="GO:1990281">
    <property type="term" value="C:efflux pump complex"/>
    <property type="evidence" value="ECO:0007669"/>
    <property type="project" value="TreeGrafter"/>
</dbReference>
<keyword evidence="3" id="KW-0813">Transport</keyword>
<dbReference type="Pfam" id="PF02321">
    <property type="entry name" value="OEP"/>
    <property type="match status" value="2"/>
</dbReference>
<evidence type="ECO:0000256" key="6">
    <source>
        <dbReference type="ARBA" id="ARBA00023136"/>
    </source>
</evidence>
<dbReference type="AlphaFoldDB" id="A0A5K7YMP5"/>
<keyword evidence="6" id="KW-0472">Membrane</keyword>
<evidence type="ECO:0000313" key="10">
    <source>
        <dbReference type="Proteomes" id="UP000427906"/>
    </source>
</evidence>
<evidence type="ECO:0008006" key="11">
    <source>
        <dbReference type="Google" id="ProtNLM"/>
    </source>
</evidence>
<evidence type="ECO:0000256" key="8">
    <source>
        <dbReference type="SAM" id="Coils"/>
    </source>
</evidence>
<comment type="subcellular location">
    <subcellularLocation>
        <location evidence="1">Cell outer membrane</location>
    </subcellularLocation>
</comment>
<evidence type="ECO:0000256" key="4">
    <source>
        <dbReference type="ARBA" id="ARBA00022452"/>
    </source>
</evidence>
<dbReference type="GO" id="GO:0009279">
    <property type="term" value="C:cell outer membrane"/>
    <property type="evidence" value="ECO:0007669"/>
    <property type="project" value="UniProtKB-SubCell"/>
</dbReference>
<keyword evidence="10" id="KW-1185">Reference proteome</keyword>
<evidence type="ECO:0000256" key="2">
    <source>
        <dbReference type="ARBA" id="ARBA00007613"/>
    </source>
</evidence>
<evidence type="ECO:0000313" key="9">
    <source>
        <dbReference type="EMBL" id="BBO69703.1"/>
    </source>
</evidence>
<dbReference type="GO" id="GO:0015562">
    <property type="term" value="F:efflux transmembrane transporter activity"/>
    <property type="evidence" value="ECO:0007669"/>
    <property type="project" value="InterPro"/>
</dbReference>
<evidence type="ECO:0000256" key="1">
    <source>
        <dbReference type="ARBA" id="ARBA00004442"/>
    </source>
</evidence>
<dbReference type="InterPro" id="IPR003423">
    <property type="entry name" value="OMP_efflux"/>
</dbReference>
<dbReference type="PANTHER" id="PTHR30026">
    <property type="entry name" value="OUTER MEMBRANE PROTEIN TOLC"/>
    <property type="match status" value="1"/>
</dbReference>
<dbReference type="SUPFAM" id="SSF56954">
    <property type="entry name" value="Outer membrane efflux proteins (OEP)"/>
    <property type="match status" value="1"/>
</dbReference>
<reference evidence="9 10" key="1">
    <citation type="submission" date="2019-11" db="EMBL/GenBank/DDBJ databases">
        <title>Comparative genomics of hydrocarbon-degrading Desulfosarcina strains.</title>
        <authorList>
            <person name="Watanabe M."/>
            <person name="Kojima H."/>
            <person name="Fukui M."/>
        </authorList>
    </citation>
    <scope>NUCLEOTIDE SEQUENCE [LARGE SCALE GENOMIC DNA]</scope>
    <source>
        <strain evidence="9 10">PL12</strain>
    </source>
</reference>
<dbReference type="EMBL" id="AP021874">
    <property type="protein sequence ID" value="BBO69703.1"/>
    <property type="molecule type" value="Genomic_DNA"/>
</dbReference>
<keyword evidence="8" id="KW-0175">Coiled coil</keyword>
<comment type="similarity">
    <text evidence="2">Belongs to the outer membrane factor (OMF) (TC 1.B.17) family.</text>
</comment>
<dbReference type="PANTHER" id="PTHR30026:SF20">
    <property type="entry name" value="OUTER MEMBRANE PROTEIN TOLC"/>
    <property type="match status" value="1"/>
</dbReference>
<keyword evidence="5" id="KW-0812">Transmembrane</keyword>
<protein>
    <recommendedName>
        <fullName evidence="11">Transporter</fullName>
    </recommendedName>
</protein>
<keyword evidence="4" id="KW-1134">Transmembrane beta strand</keyword>
<keyword evidence="7" id="KW-0998">Cell outer membrane</keyword>
<dbReference type="Proteomes" id="UP000427906">
    <property type="component" value="Chromosome"/>
</dbReference>
<dbReference type="KEGG" id="dalk:DSCA_36330"/>
<evidence type="ECO:0000256" key="3">
    <source>
        <dbReference type="ARBA" id="ARBA00022448"/>
    </source>
</evidence>
<proteinExistence type="inferred from homology"/>
<evidence type="ECO:0000256" key="7">
    <source>
        <dbReference type="ARBA" id="ARBA00023237"/>
    </source>
</evidence>